<protein>
    <submittedName>
        <fullName evidence="2">Uncharacterized protein</fullName>
    </submittedName>
</protein>
<name>A0A9J6BZE9_POLVA</name>
<feature type="compositionally biased region" description="Basic and acidic residues" evidence="1">
    <location>
        <begin position="149"/>
        <end position="163"/>
    </location>
</feature>
<evidence type="ECO:0000313" key="3">
    <source>
        <dbReference type="Proteomes" id="UP001107558"/>
    </source>
</evidence>
<accession>A0A9J6BZE9</accession>
<gene>
    <name evidence="2" type="ORF">PVAND_004885</name>
</gene>
<feature type="region of interest" description="Disordered" evidence="1">
    <location>
        <begin position="1"/>
        <end position="76"/>
    </location>
</feature>
<feature type="compositionally biased region" description="Basic residues" evidence="1">
    <location>
        <begin position="7"/>
        <end position="22"/>
    </location>
</feature>
<sequence length="497" mass="56969">MNNSSKNSRRNTTKPVPKKKAKQQQQKANEGKGNNKANGTNKNNDNAKQDVEIPKSKKAVDEVTKKITEEPKKLERSNSFIERAFSKIYNKLSDSIENLAKIGTKESNETVTTQQPSSSPFKFQRSLTLNSFQLKKNYRKTILENPRLEKLSEEKISETEKTRTPTTPPKSPSPRSRSPTTFRQSMPIGTFDNVDFFKLPPKLERSDSFISLIKRKISFNENKTPSAPSMNSNWAMSLQNLQQIDNMVSYEDLSFVDYDKFNTYERKIDKILTHIYNMRTSTMDTNDAAQVNETESESALNNSNVSSKVILRRRIKKVSSVGDFNKNLDREKNLYRQSIDSNKLKFLSSINLDSHRWSQIMVEHNDPLQWLSLENKQSPGENLNLISNSSSSGDAILKSSSTSLIQNIDTNSILSLHKTIVPRKVQSCENLFSHKFIPDLMVSKLFTFTFNASSHVLLFNSIVDVCENRISFYDNYMSVYEVYLWMTIKPFLSTNFS</sequence>
<dbReference type="EMBL" id="JADBJN010000002">
    <property type="protein sequence ID" value="KAG5674941.1"/>
    <property type="molecule type" value="Genomic_DNA"/>
</dbReference>
<dbReference type="OrthoDB" id="5585231at2759"/>
<reference evidence="2" key="1">
    <citation type="submission" date="2021-03" db="EMBL/GenBank/DDBJ databases">
        <title>Chromosome level genome of the anhydrobiotic midge Polypedilum vanderplanki.</title>
        <authorList>
            <person name="Yoshida Y."/>
            <person name="Kikawada T."/>
            <person name="Gusev O."/>
        </authorList>
    </citation>
    <scope>NUCLEOTIDE SEQUENCE</scope>
    <source>
        <strain evidence="2">NIAS01</strain>
        <tissue evidence="2">Whole body or cell culture</tissue>
    </source>
</reference>
<evidence type="ECO:0000256" key="1">
    <source>
        <dbReference type="SAM" id="MobiDB-lite"/>
    </source>
</evidence>
<proteinExistence type="predicted"/>
<comment type="caution">
    <text evidence="2">The sequence shown here is derived from an EMBL/GenBank/DDBJ whole genome shotgun (WGS) entry which is preliminary data.</text>
</comment>
<feature type="region of interest" description="Disordered" evidence="1">
    <location>
        <begin position="149"/>
        <end position="184"/>
    </location>
</feature>
<dbReference type="Proteomes" id="UP001107558">
    <property type="component" value="Chromosome 2"/>
</dbReference>
<organism evidence="2 3">
    <name type="scientific">Polypedilum vanderplanki</name>
    <name type="common">Sleeping chironomid midge</name>
    <dbReference type="NCBI Taxonomy" id="319348"/>
    <lineage>
        <taxon>Eukaryota</taxon>
        <taxon>Metazoa</taxon>
        <taxon>Ecdysozoa</taxon>
        <taxon>Arthropoda</taxon>
        <taxon>Hexapoda</taxon>
        <taxon>Insecta</taxon>
        <taxon>Pterygota</taxon>
        <taxon>Neoptera</taxon>
        <taxon>Endopterygota</taxon>
        <taxon>Diptera</taxon>
        <taxon>Nematocera</taxon>
        <taxon>Chironomoidea</taxon>
        <taxon>Chironomidae</taxon>
        <taxon>Chironominae</taxon>
        <taxon>Polypedilum</taxon>
        <taxon>Polypedilum</taxon>
    </lineage>
</organism>
<keyword evidence="3" id="KW-1185">Reference proteome</keyword>
<dbReference type="AlphaFoldDB" id="A0A9J6BZE9"/>
<feature type="compositionally biased region" description="Basic and acidic residues" evidence="1">
    <location>
        <begin position="45"/>
        <end position="76"/>
    </location>
</feature>
<feature type="compositionally biased region" description="Low complexity" evidence="1">
    <location>
        <begin position="23"/>
        <end position="44"/>
    </location>
</feature>
<evidence type="ECO:0000313" key="2">
    <source>
        <dbReference type="EMBL" id="KAG5674941.1"/>
    </source>
</evidence>